<keyword evidence="2" id="KW-0808">Transferase</keyword>
<protein>
    <submittedName>
        <fullName evidence="2">Uridine kinase</fullName>
    </submittedName>
</protein>
<dbReference type="InterPro" id="IPR027417">
    <property type="entry name" value="P-loop_NTPase"/>
</dbReference>
<evidence type="ECO:0000313" key="2">
    <source>
        <dbReference type="EMBL" id="WOO76647.1"/>
    </source>
</evidence>
<sequence length="267" mass="29399">MTVTVSTTMSSPSPHSTTTMGADVARLAQEIIKAYAGVAQDRRLLIAVAGRPGSGKSTLAYPLADHINELLLGHPVPEAPINAETAVASPPTTRADDDVAICVGQDGWHCTRAELDAFPDPVEAHWRRGAAFTFDLPRYAEFVCSLRAPLPAPPIPFPTFDHKLKDPRPSPTPILSRHRIVVIEGLYTMLDEPGWRETAAQMDMRVWVEVPRDVVFRRVLKRNTEAGIVSSELAEKRVNQSDMVNGDDVYAHRYKVTDTIYPADVPQ</sequence>
<evidence type="ECO:0000313" key="3">
    <source>
        <dbReference type="Proteomes" id="UP000827549"/>
    </source>
</evidence>
<accession>A0AAF1BF01</accession>
<dbReference type="Gene3D" id="3.40.50.300">
    <property type="entry name" value="P-loop containing nucleotide triphosphate hydrolases"/>
    <property type="match status" value="3"/>
</dbReference>
<dbReference type="PANTHER" id="PTHR10285">
    <property type="entry name" value="URIDINE KINASE"/>
    <property type="match status" value="1"/>
</dbReference>
<dbReference type="EMBL" id="CP086714">
    <property type="protein sequence ID" value="WOO76647.1"/>
    <property type="molecule type" value="Genomic_DNA"/>
</dbReference>
<dbReference type="Pfam" id="PF00485">
    <property type="entry name" value="PRK"/>
    <property type="match status" value="1"/>
</dbReference>
<proteinExistence type="predicted"/>
<feature type="domain" description="Phosphoribulokinase/uridine kinase" evidence="1">
    <location>
        <begin position="158"/>
        <end position="224"/>
    </location>
</feature>
<dbReference type="GO" id="GO:0016301">
    <property type="term" value="F:kinase activity"/>
    <property type="evidence" value="ECO:0007669"/>
    <property type="project" value="UniProtKB-KW"/>
</dbReference>
<dbReference type="GO" id="GO:0005524">
    <property type="term" value="F:ATP binding"/>
    <property type="evidence" value="ECO:0007669"/>
    <property type="project" value="InterPro"/>
</dbReference>
<evidence type="ECO:0000259" key="1">
    <source>
        <dbReference type="Pfam" id="PF00485"/>
    </source>
</evidence>
<keyword evidence="3" id="KW-1185">Reference proteome</keyword>
<dbReference type="InterPro" id="IPR006083">
    <property type="entry name" value="PRK/URK"/>
</dbReference>
<gene>
    <name evidence="2" type="primary">SPAC227.14_0</name>
    <name evidence="2" type="ORF">LOC62_01G000274</name>
</gene>
<name>A0AAF1BF01_9TREE</name>
<dbReference type="RefSeq" id="XP_062622679.1">
    <property type="nucleotide sequence ID" value="XM_062766695.1"/>
</dbReference>
<keyword evidence="2" id="KW-0418">Kinase</keyword>
<reference evidence="2" key="1">
    <citation type="submission" date="2023-10" db="EMBL/GenBank/DDBJ databases">
        <authorList>
            <person name="Noh H."/>
        </authorList>
    </citation>
    <scope>NUCLEOTIDE SEQUENCE</scope>
    <source>
        <strain evidence="2">DUCC4014</strain>
    </source>
</reference>
<organism evidence="2 3">
    <name type="scientific">Vanrija pseudolonga</name>
    <dbReference type="NCBI Taxonomy" id="143232"/>
    <lineage>
        <taxon>Eukaryota</taxon>
        <taxon>Fungi</taxon>
        <taxon>Dikarya</taxon>
        <taxon>Basidiomycota</taxon>
        <taxon>Agaricomycotina</taxon>
        <taxon>Tremellomycetes</taxon>
        <taxon>Trichosporonales</taxon>
        <taxon>Trichosporonaceae</taxon>
        <taxon>Vanrija</taxon>
    </lineage>
</organism>
<dbReference type="SUPFAM" id="SSF52540">
    <property type="entry name" value="P-loop containing nucleoside triphosphate hydrolases"/>
    <property type="match status" value="1"/>
</dbReference>
<dbReference type="GeneID" id="87803533"/>
<dbReference type="Proteomes" id="UP000827549">
    <property type="component" value="Chromosome 1"/>
</dbReference>
<dbReference type="AlphaFoldDB" id="A0AAF1BF01"/>